<dbReference type="PaxDb" id="4097-A0A1S3Z8V1"/>
<dbReference type="AlphaFoldDB" id="A0A1S3Z8V1"/>
<evidence type="ECO:0000256" key="1">
    <source>
        <dbReference type="SAM" id="MobiDB-lite"/>
    </source>
</evidence>
<accession>A0A1S3Z8V1</accession>
<feature type="compositionally biased region" description="Basic and acidic residues" evidence="1">
    <location>
        <begin position="18"/>
        <end position="72"/>
    </location>
</feature>
<organism evidence="2">
    <name type="scientific">Nicotiana tabacum</name>
    <name type="common">Common tobacco</name>
    <dbReference type="NCBI Taxonomy" id="4097"/>
    <lineage>
        <taxon>Eukaryota</taxon>
        <taxon>Viridiplantae</taxon>
        <taxon>Streptophyta</taxon>
        <taxon>Embryophyta</taxon>
        <taxon>Tracheophyta</taxon>
        <taxon>Spermatophyta</taxon>
        <taxon>Magnoliopsida</taxon>
        <taxon>eudicotyledons</taxon>
        <taxon>Gunneridae</taxon>
        <taxon>Pentapetalae</taxon>
        <taxon>asterids</taxon>
        <taxon>lamiids</taxon>
        <taxon>Solanales</taxon>
        <taxon>Solanaceae</taxon>
        <taxon>Nicotianoideae</taxon>
        <taxon>Nicotianeae</taxon>
        <taxon>Nicotiana</taxon>
    </lineage>
</organism>
<reference evidence="2" key="1">
    <citation type="submission" date="2025-08" db="UniProtKB">
        <authorList>
            <consortium name="RefSeq"/>
        </authorList>
    </citation>
    <scope>IDENTIFICATION</scope>
</reference>
<dbReference type="KEGG" id="nta:107784243"/>
<proteinExistence type="predicted"/>
<gene>
    <name evidence="2" type="primary">LOC107784243</name>
</gene>
<feature type="region of interest" description="Disordered" evidence="1">
    <location>
        <begin position="164"/>
        <end position="201"/>
    </location>
</feature>
<sequence length="244" mass="27026">MRSPSTSGISKGSRLLVKNKEEVVNSHEEHDAQNIANEEEKSENGGSSGDKKESDTDDKVGEWVNDSTKEENHSEEEDESECEVSSDEDDVPLSEVGKKPRKTPMKATQSTVPTRKGVAPPTRTPVTRSKRKVVDEQVIKEFRSARKPRKKVSIVEPVVEMDGEDESYSAFPAKSSTPKRKVAKVTKTATSSARASRGKTRKNVPVVVDRLIDFRNGKVLNGKILANTDEKGMAQLVEKHELQR</sequence>
<feature type="region of interest" description="Disordered" evidence="1">
    <location>
        <begin position="1"/>
        <end position="132"/>
    </location>
</feature>
<feature type="compositionally biased region" description="Acidic residues" evidence="1">
    <location>
        <begin position="73"/>
        <end position="92"/>
    </location>
</feature>
<evidence type="ECO:0000313" key="2">
    <source>
        <dbReference type="RefSeq" id="XP_016460823.1"/>
    </source>
</evidence>
<protein>
    <submittedName>
        <fullName evidence="2">FK506-binding protein 4-like</fullName>
    </submittedName>
</protein>
<feature type="compositionally biased region" description="Polar residues" evidence="1">
    <location>
        <begin position="1"/>
        <end position="10"/>
    </location>
</feature>
<dbReference type="RefSeq" id="XP_016460823.1">
    <property type="nucleotide sequence ID" value="XM_016605337.1"/>
</dbReference>
<feature type="compositionally biased region" description="Low complexity" evidence="1">
    <location>
        <begin position="185"/>
        <end position="195"/>
    </location>
</feature>
<name>A0A1S3Z8V1_TOBAC</name>